<keyword evidence="7" id="KW-1185">Reference proteome</keyword>
<feature type="non-terminal residue" evidence="6">
    <location>
        <position position="120"/>
    </location>
</feature>
<dbReference type="InterPro" id="IPR052035">
    <property type="entry name" value="ZnF_BED_domain_contain"/>
</dbReference>
<comment type="caution">
    <text evidence="6">The sequence shown here is derived from an EMBL/GenBank/DDBJ whole genome shotgun (WGS) entry which is preliminary data.</text>
</comment>
<keyword evidence="3" id="KW-0863">Zinc-finger</keyword>
<evidence type="ECO:0000256" key="1">
    <source>
        <dbReference type="ARBA" id="ARBA00004123"/>
    </source>
</evidence>
<reference evidence="6 7" key="1">
    <citation type="submission" date="2021-06" db="EMBL/GenBank/DDBJ databases">
        <authorList>
            <person name="Kallberg Y."/>
            <person name="Tangrot J."/>
            <person name="Rosling A."/>
        </authorList>
    </citation>
    <scope>NUCLEOTIDE SEQUENCE [LARGE SCALE GENOMIC DNA]</scope>
    <source>
        <strain evidence="6 7">120-4 pot B 10/14</strain>
    </source>
</reference>
<feature type="non-terminal residue" evidence="6">
    <location>
        <position position="1"/>
    </location>
</feature>
<sequence>TLITDIWSSCTMTSFITITCHFIDENWNLCHLLLDVFEIPSPYTALTSNNASNIVLASSIVQDTLTNNFANTSFQHIQCAAHIMNLAVKKGLNIANRYLIKLCYFIKKIRKFPLLIEDLK</sequence>
<evidence type="ECO:0000256" key="2">
    <source>
        <dbReference type="ARBA" id="ARBA00022723"/>
    </source>
</evidence>
<dbReference type="Proteomes" id="UP000789901">
    <property type="component" value="Unassembled WGS sequence"/>
</dbReference>
<proteinExistence type="predicted"/>
<dbReference type="PANTHER" id="PTHR46481">
    <property type="entry name" value="ZINC FINGER BED DOMAIN-CONTAINING PROTEIN 4"/>
    <property type="match status" value="1"/>
</dbReference>
<gene>
    <name evidence="6" type="ORF">GMARGA_LOCUS43032</name>
</gene>
<keyword evidence="4" id="KW-0862">Zinc</keyword>
<evidence type="ECO:0000256" key="5">
    <source>
        <dbReference type="ARBA" id="ARBA00023242"/>
    </source>
</evidence>
<dbReference type="EMBL" id="CAJVQB010134751">
    <property type="protein sequence ID" value="CAG8854211.1"/>
    <property type="molecule type" value="Genomic_DNA"/>
</dbReference>
<keyword evidence="5" id="KW-0539">Nucleus</keyword>
<evidence type="ECO:0000313" key="7">
    <source>
        <dbReference type="Proteomes" id="UP000789901"/>
    </source>
</evidence>
<name>A0ABN7XH78_GIGMA</name>
<dbReference type="PANTHER" id="PTHR46481:SF10">
    <property type="entry name" value="ZINC FINGER BED DOMAIN-CONTAINING PROTEIN 39"/>
    <property type="match status" value="1"/>
</dbReference>
<dbReference type="SUPFAM" id="SSF53098">
    <property type="entry name" value="Ribonuclease H-like"/>
    <property type="match status" value="1"/>
</dbReference>
<evidence type="ECO:0000313" key="6">
    <source>
        <dbReference type="EMBL" id="CAG8854211.1"/>
    </source>
</evidence>
<accession>A0ABN7XH78</accession>
<evidence type="ECO:0000256" key="4">
    <source>
        <dbReference type="ARBA" id="ARBA00022833"/>
    </source>
</evidence>
<organism evidence="6 7">
    <name type="scientific">Gigaspora margarita</name>
    <dbReference type="NCBI Taxonomy" id="4874"/>
    <lineage>
        <taxon>Eukaryota</taxon>
        <taxon>Fungi</taxon>
        <taxon>Fungi incertae sedis</taxon>
        <taxon>Mucoromycota</taxon>
        <taxon>Glomeromycotina</taxon>
        <taxon>Glomeromycetes</taxon>
        <taxon>Diversisporales</taxon>
        <taxon>Gigasporaceae</taxon>
        <taxon>Gigaspora</taxon>
    </lineage>
</organism>
<evidence type="ECO:0000256" key="3">
    <source>
        <dbReference type="ARBA" id="ARBA00022771"/>
    </source>
</evidence>
<dbReference type="InterPro" id="IPR012337">
    <property type="entry name" value="RNaseH-like_sf"/>
</dbReference>
<protein>
    <submittedName>
        <fullName evidence="6">37142_t:CDS:1</fullName>
    </submittedName>
</protein>
<keyword evidence="2" id="KW-0479">Metal-binding</keyword>
<comment type="subcellular location">
    <subcellularLocation>
        <location evidence="1">Nucleus</location>
    </subcellularLocation>
</comment>